<proteinExistence type="inferred from homology"/>
<keyword evidence="5 11" id="KW-0732">Signal</keyword>
<feature type="signal peptide" evidence="11">
    <location>
        <begin position="1"/>
        <end position="28"/>
    </location>
</feature>
<evidence type="ECO:0000256" key="10">
    <source>
        <dbReference type="SAM" id="Phobius"/>
    </source>
</evidence>
<dbReference type="GO" id="GO:0016485">
    <property type="term" value="P:protein processing"/>
    <property type="evidence" value="ECO:0007669"/>
    <property type="project" value="InterPro"/>
</dbReference>
<dbReference type="Proteomes" id="UP000738359">
    <property type="component" value="Unassembled WGS sequence"/>
</dbReference>
<dbReference type="Pfam" id="PF18266">
    <property type="entry name" value="Ncstrn_small"/>
    <property type="match status" value="1"/>
</dbReference>
<evidence type="ECO:0000313" key="14">
    <source>
        <dbReference type="Proteomes" id="UP000738359"/>
    </source>
</evidence>
<feature type="domain" description="Nicastrin small lobe" evidence="12">
    <location>
        <begin position="43"/>
        <end position="219"/>
    </location>
</feature>
<comment type="similarity">
    <text evidence="2">Belongs to the nicastrin family.</text>
</comment>
<keyword evidence="8 10" id="KW-0472">Membrane</keyword>
<feature type="chain" id="PRO_5040277659" description="Nicastrin" evidence="11">
    <location>
        <begin position="29"/>
        <end position="706"/>
    </location>
</feature>
<dbReference type="SUPFAM" id="SSF53187">
    <property type="entry name" value="Zn-dependent exopeptidases"/>
    <property type="match status" value="1"/>
</dbReference>
<dbReference type="Gene3D" id="3.40.630.10">
    <property type="entry name" value="Zn peptidases"/>
    <property type="match status" value="1"/>
</dbReference>
<keyword evidence="4 10" id="KW-0812">Transmembrane</keyword>
<dbReference type="AlphaFoldDB" id="A0A9P6IWK2"/>
<keyword evidence="6" id="KW-0914">Notch signaling pathway</keyword>
<evidence type="ECO:0000256" key="5">
    <source>
        <dbReference type="ARBA" id="ARBA00022729"/>
    </source>
</evidence>
<evidence type="ECO:0000256" key="3">
    <source>
        <dbReference type="ARBA" id="ARBA00015303"/>
    </source>
</evidence>
<dbReference type="InterPro" id="IPR041084">
    <property type="entry name" value="Ncstrn_small"/>
</dbReference>
<dbReference type="InterPro" id="IPR008710">
    <property type="entry name" value="Nicastrin"/>
</dbReference>
<evidence type="ECO:0000256" key="11">
    <source>
        <dbReference type="SAM" id="SignalP"/>
    </source>
</evidence>
<sequence length="706" mass="76053">MSAGRPRTRNFFCKLALGLTALYSLTQAQDVYDLIYNDVGSLPCVRLLNATGVIGCQSISAATGVLFRTDSQDDIQQFVTNRNLGNKYTVIMPHWLLTSPNIQLLKSTDKLGAIIAVINGTDPVYAVTARPANAPSPDSTCPNCEFGLYSGAATQYQWNPTGTGLLYEQFDFPIYALNTMDARNTMSYNAVMQAASINKFKGYTSYPLKALQFNAFMWGAEDTEACLRRKWCTPLGGASVWATPSTNISFTDNKPIVVVSAAMDSRSLFHDLTLGVESSLTGMVTVLAVAEALSRSTIPLDSMPKHILYTLFTGEAWGFSGSQRFVQDITTRAKCIKPAASGPGCAFPFFPDFAFQNINLDRIEAVLEAGQVGSIRSATEGSPSLFAHVDSIQSGVSAALVKQVVQMGSGASNDTAAAPNGAVPVQAADSDGVQRGLPPSSSMSFLKARANIPTVVLTSYQKQMSPLTSQDADDSWDPVTTVSSIEQAASVISKTAWLQAQGVADAALMTATQQQAIGSISVDRQLIQDLLYCLARNYSCPLVDRYLNVTANPNAPTRLPHYTGTLYSVSQPYPIFAWNFMANMTRHRVFNSTAPPVVGCSSKPGLVNCASNEYCVGDRCVLSLTRYHDSYGTGLAMNEDGGYYIKDASKPVWTESTWNDIGLRLFDVTSPGAQKAELATGIVLTLVGAGVVWYARKYVAKTLKVD</sequence>
<dbReference type="Pfam" id="PF05450">
    <property type="entry name" value="Nicastrin"/>
    <property type="match status" value="1"/>
</dbReference>
<keyword evidence="14" id="KW-1185">Reference proteome</keyword>
<keyword evidence="9" id="KW-0325">Glycoprotein</keyword>
<dbReference type="GO" id="GO:0005886">
    <property type="term" value="C:plasma membrane"/>
    <property type="evidence" value="ECO:0007669"/>
    <property type="project" value="UniProtKB-ARBA"/>
</dbReference>
<name>A0A9P6IWK2_MORAP</name>
<dbReference type="EMBL" id="JAAAHY010001474">
    <property type="protein sequence ID" value="KAF9948901.1"/>
    <property type="molecule type" value="Genomic_DNA"/>
</dbReference>
<evidence type="ECO:0000259" key="12">
    <source>
        <dbReference type="Pfam" id="PF18266"/>
    </source>
</evidence>
<evidence type="ECO:0000313" key="13">
    <source>
        <dbReference type="EMBL" id="KAF9948901.1"/>
    </source>
</evidence>
<keyword evidence="7 10" id="KW-1133">Transmembrane helix</keyword>
<evidence type="ECO:0000256" key="7">
    <source>
        <dbReference type="ARBA" id="ARBA00022989"/>
    </source>
</evidence>
<evidence type="ECO:0000256" key="4">
    <source>
        <dbReference type="ARBA" id="ARBA00022692"/>
    </source>
</evidence>
<reference evidence="13" key="1">
    <citation type="journal article" date="2020" name="Fungal Divers.">
        <title>Resolving the Mortierellaceae phylogeny through synthesis of multi-gene phylogenetics and phylogenomics.</title>
        <authorList>
            <person name="Vandepol N."/>
            <person name="Liber J."/>
            <person name="Desiro A."/>
            <person name="Na H."/>
            <person name="Kennedy M."/>
            <person name="Barry K."/>
            <person name="Grigoriev I.V."/>
            <person name="Miller A.N."/>
            <person name="O'Donnell K."/>
            <person name="Stajich J.E."/>
            <person name="Bonito G."/>
        </authorList>
    </citation>
    <scope>NUCLEOTIDE SEQUENCE</scope>
    <source>
        <strain evidence="13">CK1249</strain>
    </source>
</reference>
<dbReference type="OrthoDB" id="10265862at2759"/>
<comment type="caution">
    <text evidence="13">The sequence shown here is derived from an EMBL/GenBank/DDBJ whole genome shotgun (WGS) entry which is preliminary data.</text>
</comment>
<accession>A0A9P6IWK2</accession>
<evidence type="ECO:0000256" key="6">
    <source>
        <dbReference type="ARBA" id="ARBA00022976"/>
    </source>
</evidence>
<evidence type="ECO:0000256" key="2">
    <source>
        <dbReference type="ARBA" id="ARBA00007717"/>
    </source>
</evidence>
<protein>
    <recommendedName>
        <fullName evidence="3">Nicastrin</fullName>
    </recommendedName>
</protein>
<dbReference type="PANTHER" id="PTHR21092">
    <property type="entry name" value="NICASTRIN"/>
    <property type="match status" value="1"/>
</dbReference>
<evidence type="ECO:0000256" key="1">
    <source>
        <dbReference type="ARBA" id="ARBA00004479"/>
    </source>
</evidence>
<gene>
    <name evidence="13" type="ORF">BGZ70_002015</name>
</gene>
<organism evidence="13 14">
    <name type="scientific">Mortierella alpina</name>
    <name type="common">Oleaginous fungus</name>
    <name type="synonym">Mortierella renispora</name>
    <dbReference type="NCBI Taxonomy" id="64518"/>
    <lineage>
        <taxon>Eukaryota</taxon>
        <taxon>Fungi</taxon>
        <taxon>Fungi incertae sedis</taxon>
        <taxon>Mucoromycota</taxon>
        <taxon>Mortierellomycotina</taxon>
        <taxon>Mortierellomycetes</taxon>
        <taxon>Mortierellales</taxon>
        <taxon>Mortierellaceae</taxon>
        <taxon>Mortierella</taxon>
    </lineage>
</organism>
<comment type="subcellular location">
    <subcellularLocation>
        <location evidence="1">Membrane</location>
        <topology evidence="1">Single-pass type I membrane protein</topology>
    </subcellularLocation>
</comment>
<feature type="transmembrane region" description="Helical" evidence="10">
    <location>
        <begin position="678"/>
        <end position="695"/>
    </location>
</feature>
<evidence type="ECO:0000256" key="8">
    <source>
        <dbReference type="ARBA" id="ARBA00023136"/>
    </source>
</evidence>
<evidence type="ECO:0000256" key="9">
    <source>
        <dbReference type="ARBA" id="ARBA00023180"/>
    </source>
</evidence>
<dbReference type="PANTHER" id="PTHR21092:SF0">
    <property type="entry name" value="NICASTRIN"/>
    <property type="match status" value="1"/>
</dbReference>